<dbReference type="Proteomes" id="UP000034854">
    <property type="component" value="Unassembled WGS sequence"/>
</dbReference>
<organism evidence="3 4">
    <name type="scientific">Candidatus Curtissbacteria bacterium GW2011_GWA1_41_11</name>
    <dbReference type="NCBI Taxonomy" id="1618409"/>
    <lineage>
        <taxon>Bacteria</taxon>
        <taxon>Candidatus Curtissiibacteriota</taxon>
    </lineage>
</organism>
<gene>
    <name evidence="3" type="ORF">UU34_C0014G0005</name>
</gene>
<feature type="region of interest" description="Disordered" evidence="1">
    <location>
        <begin position="245"/>
        <end position="266"/>
    </location>
</feature>
<name>A0A0G0UBV8_9BACT</name>
<evidence type="ECO:0000256" key="1">
    <source>
        <dbReference type="SAM" id="MobiDB-lite"/>
    </source>
</evidence>
<comment type="caution">
    <text evidence="3">The sequence shown here is derived from an EMBL/GenBank/DDBJ whole genome shotgun (WGS) entry which is preliminary data.</text>
</comment>
<feature type="compositionally biased region" description="Acidic residues" evidence="1">
    <location>
        <begin position="247"/>
        <end position="259"/>
    </location>
</feature>
<sequence>MTLKKQIISILASGAVLLQATIPAFADTTLVISGNGADSENEVEIKLNQSTVVTQNNDATIDNHVNASSDTGDNEAEENTGGDVSISTGDATTDVNVQNTVNSNAASVDCCGNNNVDVLISGNGADSENEVEVKDGKDSGVEVYQKNVADVKNHVDADSNSGDNEAEENTGGDVSIETGDASATVAVSTTANANLAQVGGNGSTPTMSLRILDNGADSENEIELDLDGGVLLTQDNDAEVKNKVDADADTGDNEAEENTGGDVSIETGDATVDVTVDNMVNFNWADVDCGCLYDLLAKVAGNGVDSENEIEAKLGGDLEVFQDNVADTLKNHVDADADSGNNEAEENTGGVDGADPSIQTGDADTTVEVGNTGNSNTYGADAPADFPEIGFNFNVQLGWEQLMALLGL</sequence>
<evidence type="ECO:0008006" key="5">
    <source>
        <dbReference type="Google" id="ProtNLM"/>
    </source>
</evidence>
<feature type="compositionally biased region" description="Polar residues" evidence="1">
    <location>
        <begin position="357"/>
        <end position="378"/>
    </location>
</feature>
<proteinExistence type="predicted"/>
<feature type="region of interest" description="Disordered" evidence="1">
    <location>
        <begin position="58"/>
        <end position="90"/>
    </location>
</feature>
<feature type="signal peptide" evidence="2">
    <location>
        <begin position="1"/>
        <end position="26"/>
    </location>
</feature>
<reference evidence="3 4" key="1">
    <citation type="journal article" date="2015" name="Nature">
        <title>rRNA introns, odd ribosomes, and small enigmatic genomes across a large radiation of phyla.</title>
        <authorList>
            <person name="Brown C.T."/>
            <person name="Hug L.A."/>
            <person name="Thomas B.C."/>
            <person name="Sharon I."/>
            <person name="Castelle C.J."/>
            <person name="Singh A."/>
            <person name="Wilkins M.J."/>
            <person name="Williams K.H."/>
            <person name="Banfield J.F."/>
        </authorList>
    </citation>
    <scope>NUCLEOTIDE SEQUENCE [LARGE SCALE GENOMIC DNA]</scope>
</reference>
<protein>
    <recommendedName>
        <fullName evidence="5">Dentin sialophosphoprotein</fullName>
    </recommendedName>
</protein>
<dbReference type="EMBL" id="LCAG01000014">
    <property type="protein sequence ID" value="KKR86469.1"/>
    <property type="molecule type" value="Genomic_DNA"/>
</dbReference>
<evidence type="ECO:0000256" key="2">
    <source>
        <dbReference type="SAM" id="SignalP"/>
    </source>
</evidence>
<feature type="region of interest" description="Disordered" evidence="1">
    <location>
        <begin position="153"/>
        <end position="175"/>
    </location>
</feature>
<evidence type="ECO:0000313" key="3">
    <source>
        <dbReference type="EMBL" id="KKR86469.1"/>
    </source>
</evidence>
<feature type="region of interest" description="Disordered" evidence="1">
    <location>
        <begin position="333"/>
        <end position="379"/>
    </location>
</feature>
<accession>A0A0G0UBV8</accession>
<evidence type="ECO:0000313" key="4">
    <source>
        <dbReference type="Proteomes" id="UP000034854"/>
    </source>
</evidence>
<dbReference type="AlphaFoldDB" id="A0A0G0UBV8"/>
<feature type="chain" id="PRO_5002534683" description="Dentin sialophosphoprotein" evidence="2">
    <location>
        <begin position="27"/>
        <end position="408"/>
    </location>
</feature>
<feature type="compositionally biased region" description="Polar residues" evidence="1">
    <location>
        <begin position="58"/>
        <end position="71"/>
    </location>
</feature>
<keyword evidence="2" id="KW-0732">Signal</keyword>